<comment type="caution">
    <text evidence="3">The sequence shown here is derived from an EMBL/GenBank/DDBJ whole genome shotgun (WGS) entry which is preliminary data.</text>
</comment>
<evidence type="ECO:0000256" key="1">
    <source>
        <dbReference type="SAM" id="MobiDB-lite"/>
    </source>
</evidence>
<dbReference type="AlphaFoldDB" id="A0A921MZS6"/>
<accession>A0A921MZS6</accession>
<evidence type="ECO:0000313" key="3">
    <source>
        <dbReference type="EMBL" id="HJG96332.1"/>
    </source>
</evidence>
<feature type="compositionally biased region" description="Polar residues" evidence="1">
    <location>
        <begin position="414"/>
        <end position="427"/>
    </location>
</feature>
<dbReference type="Pfam" id="PF06207">
    <property type="entry name" value="DUF1002"/>
    <property type="match status" value="1"/>
</dbReference>
<dbReference type="Proteomes" id="UP000776700">
    <property type="component" value="Unassembled WGS sequence"/>
</dbReference>
<dbReference type="EMBL" id="DYUB01000147">
    <property type="protein sequence ID" value="HJG96332.1"/>
    <property type="molecule type" value="Genomic_DNA"/>
</dbReference>
<dbReference type="InterPro" id="IPR009343">
    <property type="entry name" value="DUF1002"/>
</dbReference>
<feature type="compositionally biased region" description="Low complexity" evidence="1">
    <location>
        <begin position="370"/>
        <end position="381"/>
    </location>
</feature>
<protein>
    <submittedName>
        <fullName evidence="3">DUF1002 domain-containing protein</fullName>
    </submittedName>
</protein>
<keyword evidence="2" id="KW-0732">Signal</keyword>
<feature type="chain" id="PRO_5037702621" evidence="2">
    <location>
        <begin position="32"/>
        <end position="427"/>
    </location>
</feature>
<evidence type="ECO:0000256" key="2">
    <source>
        <dbReference type="SAM" id="SignalP"/>
    </source>
</evidence>
<feature type="compositionally biased region" description="Acidic residues" evidence="1">
    <location>
        <begin position="403"/>
        <end position="413"/>
    </location>
</feature>
<proteinExistence type="predicted"/>
<reference evidence="3" key="2">
    <citation type="submission" date="2021-09" db="EMBL/GenBank/DDBJ databases">
        <authorList>
            <person name="Gilroy R."/>
        </authorList>
    </citation>
    <scope>NUCLEOTIDE SEQUENCE</scope>
    <source>
        <strain evidence="3">1277</strain>
    </source>
</reference>
<feature type="region of interest" description="Disordered" evidence="1">
    <location>
        <begin position="355"/>
        <end position="427"/>
    </location>
</feature>
<organism evidence="3 4">
    <name type="scientific">Romboutsia timonensis</name>
    <dbReference type="NCBI Taxonomy" id="1776391"/>
    <lineage>
        <taxon>Bacteria</taxon>
        <taxon>Bacillati</taxon>
        <taxon>Bacillota</taxon>
        <taxon>Clostridia</taxon>
        <taxon>Peptostreptococcales</taxon>
        <taxon>Peptostreptococcaceae</taxon>
        <taxon>Romboutsia</taxon>
    </lineage>
</organism>
<reference evidence="3" key="1">
    <citation type="journal article" date="2021" name="PeerJ">
        <title>Extensive microbial diversity within the chicken gut microbiome revealed by metagenomics and culture.</title>
        <authorList>
            <person name="Gilroy R."/>
            <person name="Ravi A."/>
            <person name="Getino M."/>
            <person name="Pursley I."/>
            <person name="Horton D.L."/>
            <person name="Alikhan N.F."/>
            <person name="Baker D."/>
            <person name="Gharbi K."/>
            <person name="Hall N."/>
            <person name="Watson M."/>
            <person name="Adriaenssens E.M."/>
            <person name="Foster-Nyarko E."/>
            <person name="Jarju S."/>
            <person name="Secka A."/>
            <person name="Antonio M."/>
            <person name="Oren A."/>
            <person name="Chaudhuri R.R."/>
            <person name="La Ragione R."/>
            <person name="Hildebrand F."/>
            <person name="Pallen M.J."/>
        </authorList>
    </citation>
    <scope>NUCLEOTIDE SEQUENCE</scope>
    <source>
        <strain evidence="3">1277</strain>
    </source>
</reference>
<feature type="signal peptide" evidence="2">
    <location>
        <begin position="1"/>
        <end position="31"/>
    </location>
</feature>
<feature type="compositionally biased region" description="Polar residues" evidence="1">
    <location>
        <begin position="382"/>
        <end position="402"/>
    </location>
</feature>
<gene>
    <name evidence="3" type="ORF">K8V90_04430</name>
</gene>
<evidence type="ECO:0000313" key="4">
    <source>
        <dbReference type="Proteomes" id="UP000776700"/>
    </source>
</evidence>
<sequence length="427" mass="46660">MNKKLNNFRKRFVTLGLTTILSLSSLGLVFADGARVVTLGADLTQNQKDTMLKYFGVNENEVVILDVNNQEERKYLQGVASEAQLGKKTYSCAYVEPTKSGSGINVKTANITWVTPAMVATTLSTAGLTDADVVIAANFPVSGTGALTGIMKAFEDATGEPLDEDKKELASEELITTGDLGEDIGQDKATGIVNDVKTEIIKNNTKDTVQIAETINNVVNNYNVTLSDEQMAKLENLMAKISEQDYNYNEMKNALESVSNVVNENLSAMGESVNKGFFDSIKNFFTGIGDWFKETFGGESKDSSILESTNDNILGENAQIDATDKSTINLPSSEEVEGFFAKIINWFKGLFNNESDSNQDNTQQTEIVPNEQNNTNEETSNILDENSSTEETPQDNADTSVSNEDDETLDVQTEDQGSFDTQEQQSN</sequence>
<name>A0A921MZS6_9FIRM</name>
<feature type="compositionally biased region" description="Polar residues" evidence="1">
    <location>
        <begin position="355"/>
        <end position="367"/>
    </location>
</feature>